<organism evidence="1 2">
    <name type="scientific">Deminuibacter soli</name>
    <dbReference type="NCBI Taxonomy" id="2291815"/>
    <lineage>
        <taxon>Bacteria</taxon>
        <taxon>Pseudomonadati</taxon>
        <taxon>Bacteroidota</taxon>
        <taxon>Chitinophagia</taxon>
        <taxon>Chitinophagales</taxon>
        <taxon>Chitinophagaceae</taxon>
        <taxon>Deminuibacter</taxon>
    </lineage>
</organism>
<dbReference type="InterPro" id="IPR018721">
    <property type="entry name" value="DUF2252"/>
</dbReference>
<name>A0A3E1NH86_9BACT</name>
<gene>
    <name evidence="1" type="ORF">DXN05_14880</name>
</gene>
<dbReference type="PANTHER" id="PTHR39441">
    <property type="entry name" value="DUF2252 DOMAIN-CONTAINING PROTEIN"/>
    <property type="match status" value="1"/>
</dbReference>
<dbReference type="EMBL" id="QTJU01000005">
    <property type="protein sequence ID" value="RFM27310.1"/>
    <property type="molecule type" value="Genomic_DNA"/>
</dbReference>
<dbReference type="PANTHER" id="PTHR39441:SF1">
    <property type="entry name" value="DUF2252 DOMAIN-CONTAINING PROTEIN"/>
    <property type="match status" value="1"/>
</dbReference>
<reference evidence="1 2" key="1">
    <citation type="submission" date="2018-08" db="EMBL/GenBank/DDBJ databases">
        <title>Chitinophagaceae sp. K23C18032701, a novel bacterium isolated from forest soil.</title>
        <authorList>
            <person name="Wang C."/>
        </authorList>
    </citation>
    <scope>NUCLEOTIDE SEQUENCE [LARGE SCALE GENOMIC DNA]</scope>
    <source>
        <strain evidence="1 2">K23C18032701</strain>
    </source>
</reference>
<evidence type="ECO:0000313" key="1">
    <source>
        <dbReference type="EMBL" id="RFM27310.1"/>
    </source>
</evidence>
<evidence type="ECO:0000313" key="2">
    <source>
        <dbReference type="Proteomes" id="UP000261284"/>
    </source>
</evidence>
<sequence length="513" mass="58930">MPAVTVTITIECTSECNFNIVVDCFISSSSSCVPCFLKQGTVFITPKESFRQRPQIEPLNYSTIKPLRSMDTSKMAEGKKFREQLPRKSHALWQADKKRPAVLDFINASNYDRVQQLIPIRHARMNQSPFTFYRGNALIMAHDLSGMPHTNMQVQCIGDCHLMNFGGYATPERSLIFDANDFDETHPAPWEWDLKRLATSFVLAARDKQMKASDAKGLAFTVAQSYRTSMFQYMNMSVLDLWYLKFDVRDMMEQAKSDRVRDRLKQAIVRAEKASHEQVFNKITQKVIGSFEIADQHPLIYHPLDVKKEMLRIREFMVRYLNTIQDDKRFLFEKYEVVDLALKVVGIGSVGTRCMVALMMNDKHEPLFLQIKEARKSVLEAFTQPSKYKHSGERVVQGQRLVQAASDMFLGWSNDSEGRYYYLRQLRDRKIAPDIDSFDKELLTAYARLCGRMLARAHAKTGDVAFICGYMGKSESLDDAISDFALLYADQTERDFQQFSRAIKAGKLEVGEV</sequence>
<comment type="caution">
    <text evidence="1">The sequence shown here is derived from an EMBL/GenBank/DDBJ whole genome shotgun (WGS) entry which is preliminary data.</text>
</comment>
<proteinExistence type="predicted"/>
<protein>
    <submittedName>
        <fullName evidence="1">DUF2252 domain-containing protein</fullName>
    </submittedName>
</protein>
<accession>A0A3E1NH86</accession>
<dbReference type="Pfam" id="PF10009">
    <property type="entry name" value="DUF2252"/>
    <property type="match status" value="1"/>
</dbReference>
<dbReference type="Proteomes" id="UP000261284">
    <property type="component" value="Unassembled WGS sequence"/>
</dbReference>
<keyword evidence="2" id="KW-1185">Reference proteome</keyword>
<dbReference type="AlphaFoldDB" id="A0A3E1NH86"/>